<keyword evidence="2" id="KW-1003">Cell membrane</keyword>
<dbReference type="AlphaFoldDB" id="A0A8J3L365"/>
<dbReference type="Proteomes" id="UP000630887">
    <property type="component" value="Unassembled WGS sequence"/>
</dbReference>
<gene>
    <name evidence="8" type="ORF">Cco03nite_44460</name>
</gene>
<keyword evidence="9" id="KW-1185">Reference proteome</keyword>
<evidence type="ECO:0000313" key="8">
    <source>
        <dbReference type="EMBL" id="GIG07746.1"/>
    </source>
</evidence>
<feature type="transmembrane region" description="Helical" evidence="6">
    <location>
        <begin position="158"/>
        <end position="179"/>
    </location>
</feature>
<dbReference type="Pfam" id="PF02687">
    <property type="entry name" value="FtsX"/>
    <property type="match status" value="2"/>
</dbReference>
<keyword evidence="4 6" id="KW-1133">Transmembrane helix</keyword>
<feature type="domain" description="ABC3 transporter permease C-terminal" evidence="7">
    <location>
        <begin position="343"/>
        <end position="478"/>
    </location>
</feature>
<accession>A0A8J3L365</accession>
<evidence type="ECO:0000256" key="3">
    <source>
        <dbReference type="ARBA" id="ARBA00022692"/>
    </source>
</evidence>
<dbReference type="RefSeq" id="WP_203694087.1">
    <property type="nucleotide sequence ID" value="NZ_BONI01000038.1"/>
</dbReference>
<feature type="domain" description="ABC3 transporter permease C-terminal" evidence="7">
    <location>
        <begin position="70"/>
        <end position="179"/>
    </location>
</feature>
<dbReference type="GO" id="GO:0005886">
    <property type="term" value="C:plasma membrane"/>
    <property type="evidence" value="ECO:0007669"/>
    <property type="project" value="UniProtKB-SubCell"/>
</dbReference>
<evidence type="ECO:0000256" key="2">
    <source>
        <dbReference type="ARBA" id="ARBA00022475"/>
    </source>
</evidence>
<proteinExistence type="predicted"/>
<feature type="transmembrane region" description="Helical" evidence="6">
    <location>
        <begin position="455"/>
        <end position="477"/>
    </location>
</feature>
<keyword evidence="3 6" id="KW-0812">Transmembrane</keyword>
<reference evidence="8 9" key="1">
    <citation type="submission" date="2021-01" db="EMBL/GenBank/DDBJ databases">
        <title>Whole genome shotgun sequence of Catellatospora coxensis NBRC 107359.</title>
        <authorList>
            <person name="Komaki H."/>
            <person name="Tamura T."/>
        </authorList>
    </citation>
    <scope>NUCLEOTIDE SEQUENCE [LARGE SCALE GENOMIC DNA]</scope>
    <source>
        <strain evidence="8 9">NBRC 107359</strain>
    </source>
</reference>
<sequence>MRPGVLVRLAVAGTRTDRVRVALTIATATLATVMLLVAATVLAVDVPEPRYQVVLLNHFDLRQTVAATLLLVSLPVLALAAQAGRIGAPARQRRLAALRLAGATPRQVVTIAAAETGVAAALGTGLGLAACLAGRVLLHQRNPDGRLWLPTDVSPWPWLLVLILVGLPVAAASVAALLLRHMQHSPLGVARAAETPVPKPWPLLFVPLGFAVFAVVETRDGMSGSVVLRLFFGGAVTAAGLVLGMAWLSHQAGRLLHRVGRGPATLLAARRLTADPWSGSRTVGVLLVCGLVAGGGLGMRDHYAAQLRIWLRHEPPPELMERVRQGEPIDPFFASGLKGISLAVGVAAAIAAIGVLTALLEAVAARRRAFATLTAAGVRRRVLAQALLWQAVLPVALMMPAAVLLGAGMVQQILPEMYDTVFTEVPDPACTGGACRSEMRIEYRYETWFVDWTEVALVSAAGIGLVALIAGLAAATLRTRTDLQDLRTA</sequence>
<evidence type="ECO:0000256" key="4">
    <source>
        <dbReference type="ARBA" id="ARBA00022989"/>
    </source>
</evidence>
<protein>
    <recommendedName>
        <fullName evidence="7">ABC3 transporter permease C-terminal domain-containing protein</fullName>
    </recommendedName>
</protein>
<comment type="caution">
    <text evidence="8">The sequence shown here is derived from an EMBL/GenBank/DDBJ whole genome shotgun (WGS) entry which is preliminary data.</text>
</comment>
<comment type="subcellular location">
    <subcellularLocation>
        <location evidence="1">Cell membrane</location>
        <topology evidence="1">Multi-pass membrane protein</topology>
    </subcellularLocation>
</comment>
<feature type="transmembrane region" description="Helical" evidence="6">
    <location>
        <begin position="108"/>
        <end position="138"/>
    </location>
</feature>
<evidence type="ECO:0000256" key="5">
    <source>
        <dbReference type="ARBA" id="ARBA00023136"/>
    </source>
</evidence>
<evidence type="ECO:0000313" key="9">
    <source>
        <dbReference type="Proteomes" id="UP000630887"/>
    </source>
</evidence>
<feature type="transmembrane region" description="Helical" evidence="6">
    <location>
        <begin position="340"/>
        <end position="365"/>
    </location>
</feature>
<feature type="transmembrane region" description="Helical" evidence="6">
    <location>
        <begin position="200"/>
        <end position="216"/>
    </location>
</feature>
<dbReference type="InterPro" id="IPR003838">
    <property type="entry name" value="ABC3_permease_C"/>
</dbReference>
<feature type="transmembrane region" description="Helical" evidence="6">
    <location>
        <begin position="280"/>
        <end position="299"/>
    </location>
</feature>
<evidence type="ECO:0000256" key="6">
    <source>
        <dbReference type="SAM" id="Phobius"/>
    </source>
</evidence>
<evidence type="ECO:0000256" key="1">
    <source>
        <dbReference type="ARBA" id="ARBA00004651"/>
    </source>
</evidence>
<organism evidence="8 9">
    <name type="scientific">Catellatospora coxensis</name>
    <dbReference type="NCBI Taxonomy" id="310354"/>
    <lineage>
        <taxon>Bacteria</taxon>
        <taxon>Bacillati</taxon>
        <taxon>Actinomycetota</taxon>
        <taxon>Actinomycetes</taxon>
        <taxon>Micromonosporales</taxon>
        <taxon>Micromonosporaceae</taxon>
        <taxon>Catellatospora</taxon>
    </lineage>
</organism>
<dbReference type="EMBL" id="BONI01000038">
    <property type="protein sequence ID" value="GIG07746.1"/>
    <property type="molecule type" value="Genomic_DNA"/>
</dbReference>
<feature type="transmembrane region" description="Helical" evidence="6">
    <location>
        <begin position="228"/>
        <end position="248"/>
    </location>
</feature>
<keyword evidence="5 6" id="KW-0472">Membrane</keyword>
<feature type="transmembrane region" description="Helical" evidence="6">
    <location>
        <begin position="64"/>
        <end position="87"/>
    </location>
</feature>
<feature type="transmembrane region" description="Helical" evidence="6">
    <location>
        <begin position="386"/>
        <end position="410"/>
    </location>
</feature>
<name>A0A8J3L365_9ACTN</name>
<feature type="transmembrane region" description="Helical" evidence="6">
    <location>
        <begin position="21"/>
        <end position="44"/>
    </location>
</feature>
<evidence type="ECO:0000259" key="7">
    <source>
        <dbReference type="Pfam" id="PF02687"/>
    </source>
</evidence>